<comment type="caution">
    <text evidence="2">The sequence shown here is derived from an EMBL/GenBank/DDBJ whole genome shotgun (WGS) entry which is preliminary data.</text>
</comment>
<dbReference type="Pfam" id="PF13302">
    <property type="entry name" value="Acetyltransf_3"/>
    <property type="match status" value="1"/>
</dbReference>
<organism evidence="2 3">
    <name type="scientific">Sphingomonas psychrolutea</name>
    <dbReference type="NCBI Taxonomy" id="1259676"/>
    <lineage>
        <taxon>Bacteria</taxon>
        <taxon>Pseudomonadati</taxon>
        <taxon>Pseudomonadota</taxon>
        <taxon>Alphaproteobacteria</taxon>
        <taxon>Sphingomonadales</taxon>
        <taxon>Sphingomonadaceae</taxon>
        <taxon>Sphingomonas</taxon>
    </lineage>
</organism>
<evidence type="ECO:0000259" key="1">
    <source>
        <dbReference type="PROSITE" id="PS51186"/>
    </source>
</evidence>
<sequence length="175" mass="19617">MTVPFESARLVMRAQRVDDADALYAAFGDAATMRWWSSAPHGDAAETRAYLAARTDQPGQRGWVMTIKGSDRAIGTLWAGERRTGVSEIGYMLVPSAARHGYASEGVTRLLDLLFREERHRRVFADTDPDNAPSNALLKRLGFTLEGRLRAEWETHIGVRDTLLWGLLANEWTTR</sequence>
<evidence type="ECO:0000313" key="2">
    <source>
        <dbReference type="EMBL" id="GGA40977.1"/>
    </source>
</evidence>
<protein>
    <submittedName>
        <fullName evidence="2">N-acetyltransferase</fullName>
    </submittedName>
</protein>
<evidence type="ECO:0000313" key="3">
    <source>
        <dbReference type="Proteomes" id="UP000618591"/>
    </source>
</evidence>
<feature type="domain" description="N-acetyltransferase" evidence="1">
    <location>
        <begin position="10"/>
        <end position="170"/>
    </location>
</feature>
<dbReference type="SUPFAM" id="SSF55729">
    <property type="entry name" value="Acyl-CoA N-acyltransferases (Nat)"/>
    <property type="match status" value="1"/>
</dbReference>
<dbReference type="Gene3D" id="3.40.630.30">
    <property type="match status" value="1"/>
</dbReference>
<gene>
    <name evidence="2" type="primary">rimL</name>
    <name evidence="2" type="ORF">GCM10011395_09020</name>
</gene>
<dbReference type="InterPro" id="IPR016181">
    <property type="entry name" value="Acyl_CoA_acyltransferase"/>
</dbReference>
<accession>A0ABQ1GCD3</accession>
<dbReference type="InterPro" id="IPR000182">
    <property type="entry name" value="GNAT_dom"/>
</dbReference>
<dbReference type="Proteomes" id="UP000618591">
    <property type="component" value="Unassembled WGS sequence"/>
</dbReference>
<dbReference type="InterPro" id="IPR051531">
    <property type="entry name" value="N-acetyltransferase"/>
</dbReference>
<dbReference type="EMBL" id="BMDW01000004">
    <property type="protein sequence ID" value="GGA40977.1"/>
    <property type="molecule type" value="Genomic_DNA"/>
</dbReference>
<name>A0ABQ1GCD3_9SPHN</name>
<dbReference type="PROSITE" id="PS51186">
    <property type="entry name" value="GNAT"/>
    <property type="match status" value="1"/>
</dbReference>
<reference evidence="3" key="1">
    <citation type="journal article" date="2019" name="Int. J. Syst. Evol. Microbiol.">
        <title>The Global Catalogue of Microorganisms (GCM) 10K type strain sequencing project: providing services to taxonomists for standard genome sequencing and annotation.</title>
        <authorList>
            <consortium name="The Broad Institute Genomics Platform"/>
            <consortium name="The Broad Institute Genome Sequencing Center for Infectious Disease"/>
            <person name="Wu L."/>
            <person name="Ma J."/>
        </authorList>
    </citation>
    <scope>NUCLEOTIDE SEQUENCE [LARGE SCALE GENOMIC DNA]</scope>
    <source>
        <strain evidence="3">CGMCC 1.10106</strain>
    </source>
</reference>
<proteinExistence type="predicted"/>
<dbReference type="RefSeq" id="WP_188445675.1">
    <property type="nucleotide sequence ID" value="NZ_BMDW01000004.1"/>
</dbReference>
<dbReference type="PANTHER" id="PTHR43792">
    <property type="entry name" value="GNAT FAMILY, PUTATIVE (AFU_ORTHOLOGUE AFUA_3G00765)-RELATED-RELATED"/>
    <property type="match status" value="1"/>
</dbReference>
<keyword evidence="3" id="KW-1185">Reference proteome</keyword>